<evidence type="ECO:0000313" key="1">
    <source>
        <dbReference type="EMBL" id="AUP79461.1"/>
    </source>
</evidence>
<dbReference type="KEGG" id="fek:C1H87_12390"/>
<proteinExistence type="predicted"/>
<reference evidence="1 2" key="1">
    <citation type="submission" date="2018-01" db="EMBL/GenBank/DDBJ databases">
        <title>Complete genome sequence of Flavivirga eckloniae ECD14 isolated from seaweed Ecklonia cava.</title>
        <authorList>
            <person name="Lee J.H."/>
            <person name="Baik K.S."/>
            <person name="Seong C.N."/>
        </authorList>
    </citation>
    <scope>NUCLEOTIDE SEQUENCE [LARGE SCALE GENOMIC DNA]</scope>
    <source>
        <strain evidence="1 2">ECD14</strain>
    </source>
</reference>
<dbReference type="Proteomes" id="UP000235826">
    <property type="component" value="Chromosome"/>
</dbReference>
<evidence type="ECO:0008006" key="3">
    <source>
        <dbReference type="Google" id="ProtNLM"/>
    </source>
</evidence>
<protein>
    <recommendedName>
        <fullName evidence="3">DUF4304 domain-containing protein</fullName>
    </recommendedName>
</protein>
<keyword evidence="2" id="KW-1185">Reference proteome</keyword>
<accession>A0A2K9PQX3</accession>
<name>A0A2K9PQX3_9FLAO</name>
<evidence type="ECO:0000313" key="2">
    <source>
        <dbReference type="Proteomes" id="UP000235826"/>
    </source>
</evidence>
<dbReference type="AlphaFoldDB" id="A0A2K9PQX3"/>
<gene>
    <name evidence="1" type="ORF">C1H87_12390</name>
</gene>
<dbReference type="RefSeq" id="WP_102756116.1">
    <property type="nucleotide sequence ID" value="NZ_CP025791.1"/>
</dbReference>
<dbReference type="EMBL" id="CP025791">
    <property type="protein sequence ID" value="AUP79461.1"/>
    <property type="molecule type" value="Genomic_DNA"/>
</dbReference>
<organism evidence="1 2">
    <name type="scientific">Flavivirga eckloniae</name>
    <dbReference type="NCBI Taxonomy" id="1803846"/>
    <lineage>
        <taxon>Bacteria</taxon>
        <taxon>Pseudomonadati</taxon>
        <taxon>Bacteroidota</taxon>
        <taxon>Flavobacteriia</taxon>
        <taxon>Flavobacteriales</taxon>
        <taxon>Flavobacteriaceae</taxon>
        <taxon>Flavivirga</taxon>
    </lineage>
</organism>
<sequence length="240" mass="28816">MRLFGKKKNIVQTDKNLKPSERFEKVLLSRLEKEGYKHLKSKHEFVQDFEHGKRVINLSYNNTFGYISTVQYFIKIVFRDLEKSFKKAHPNYGWTNWTIHENLHWTESTLYDDKADDYTDRSINNLADEFFREIKPRIDSTFSKIGNYSQLNEIYNTNPSEFIDYLPPSRPEKRIINGLILTKALEPEKFEIRKNQYFLLLNKYKENDFDEIRKEVELGLTFLNENEIKINTTTNKTYKQ</sequence>